<reference evidence="1" key="1">
    <citation type="submission" date="2022-03" db="EMBL/GenBank/DDBJ databases">
        <authorList>
            <person name="Sayadi A."/>
        </authorList>
    </citation>
    <scope>NUCLEOTIDE SEQUENCE</scope>
</reference>
<keyword evidence="2" id="KW-1185">Reference proteome</keyword>
<sequence>MPDTLQLPRPWKRPNSSTLRRKLSVIALERGLLILASSLQHHNVFRTMAGATKGATIRTMTTGTTVSSGPSLRLILGTHTQFH</sequence>
<dbReference type="EMBL" id="CAKOFQ010007316">
    <property type="protein sequence ID" value="CAH1998165.1"/>
    <property type="molecule type" value="Genomic_DNA"/>
</dbReference>
<comment type="caution">
    <text evidence="1">The sequence shown here is derived from an EMBL/GenBank/DDBJ whole genome shotgun (WGS) entry which is preliminary data.</text>
</comment>
<protein>
    <submittedName>
        <fullName evidence="1">Uncharacterized protein</fullName>
    </submittedName>
</protein>
<name>A0A9P0LJT2_ACAOB</name>
<dbReference type="Proteomes" id="UP001152888">
    <property type="component" value="Unassembled WGS sequence"/>
</dbReference>
<dbReference type="OrthoDB" id="10037267at2759"/>
<evidence type="ECO:0000313" key="2">
    <source>
        <dbReference type="Proteomes" id="UP001152888"/>
    </source>
</evidence>
<evidence type="ECO:0000313" key="1">
    <source>
        <dbReference type="EMBL" id="CAH1998165.1"/>
    </source>
</evidence>
<proteinExistence type="predicted"/>
<organism evidence="1 2">
    <name type="scientific">Acanthoscelides obtectus</name>
    <name type="common">Bean weevil</name>
    <name type="synonym">Bruchus obtectus</name>
    <dbReference type="NCBI Taxonomy" id="200917"/>
    <lineage>
        <taxon>Eukaryota</taxon>
        <taxon>Metazoa</taxon>
        <taxon>Ecdysozoa</taxon>
        <taxon>Arthropoda</taxon>
        <taxon>Hexapoda</taxon>
        <taxon>Insecta</taxon>
        <taxon>Pterygota</taxon>
        <taxon>Neoptera</taxon>
        <taxon>Endopterygota</taxon>
        <taxon>Coleoptera</taxon>
        <taxon>Polyphaga</taxon>
        <taxon>Cucujiformia</taxon>
        <taxon>Chrysomeloidea</taxon>
        <taxon>Chrysomelidae</taxon>
        <taxon>Bruchinae</taxon>
        <taxon>Bruchini</taxon>
        <taxon>Acanthoscelides</taxon>
    </lineage>
</organism>
<dbReference type="AlphaFoldDB" id="A0A9P0LJT2"/>
<gene>
    <name evidence="1" type="ORF">ACAOBT_LOCUS24189</name>
</gene>
<accession>A0A9P0LJT2</accession>